<dbReference type="HOGENOM" id="CLU_2732697_0_0_10"/>
<evidence type="ECO:0000313" key="1">
    <source>
        <dbReference type="EMBL" id="ACF14756.1"/>
    </source>
</evidence>
<dbReference type="EMBL" id="CP001100">
    <property type="protein sequence ID" value="ACF14756.1"/>
    <property type="molecule type" value="Genomic_DNA"/>
</dbReference>
<evidence type="ECO:0000313" key="2">
    <source>
        <dbReference type="Proteomes" id="UP000001208"/>
    </source>
</evidence>
<organism evidence="1 2">
    <name type="scientific">Chloroherpeton thalassium (strain ATCC 35110 / GB-78)</name>
    <dbReference type="NCBI Taxonomy" id="517418"/>
    <lineage>
        <taxon>Bacteria</taxon>
        <taxon>Pseudomonadati</taxon>
        <taxon>Chlorobiota</taxon>
        <taxon>Chlorobiia</taxon>
        <taxon>Chlorobiales</taxon>
        <taxon>Chloroherpetonaceae</taxon>
        <taxon>Chloroherpeton</taxon>
    </lineage>
</organism>
<gene>
    <name evidence="1" type="ordered locus">Ctha_2305</name>
</gene>
<protein>
    <submittedName>
        <fullName evidence="1">Uncharacterized protein</fullName>
    </submittedName>
</protein>
<dbReference type="RefSeq" id="WP_012500838.1">
    <property type="nucleotide sequence ID" value="NC_011026.1"/>
</dbReference>
<keyword evidence="2" id="KW-1185">Reference proteome</keyword>
<sequence>MENSQRVNELADTFKNGIMLVPSIGIPYLFGLTAYKVGIVLYEAASNGIQSISLTPQRKVAPKAPPIEHKVTIHASTEKKS</sequence>
<proteinExistence type="predicted"/>
<accession>B3QWJ6</accession>
<name>B3QWJ6_CHLT3</name>
<dbReference type="KEGG" id="cts:Ctha_2305"/>
<dbReference type="Proteomes" id="UP000001208">
    <property type="component" value="Chromosome"/>
</dbReference>
<reference evidence="1 2" key="1">
    <citation type="submission" date="2008-06" db="EMBL/GenBank/DDBJ databases">
        <title>Complete sequence of Chloroherpeton thalassium ATCC 35110.</title>
        <authorList>
            <consortium name="US DOE Joint Genome Institute"/>
            <person name="Lucas S."/>
            <person name="Copeland A."/>
            <person name="Lapidus A."/>
            <person name="Glavina del Rio T."/>
            <person name="Dalin E."/>
            <person name="Tice H."/>
            <person name="Bruce D."/>
            <person name="Goodwin L."/>
            <person name="Pitluck S."/>
            <person name="Schmutz J."/>
            <person name="Larimer F."/>
            <person name="Land M."/>
            <person name="Hauser L."/>
            <person name="Kyrpides N."/>
            <person name="Mikhailova N."/>
            <person name="Liu Z."/>
            <person name="Li T."/>
            <person name="Zhao F."/>
            <person name="Overmann J."/>
            <person name="Bryant D.A."/>
            <person name="Richardson P."/>
        </authorList>
    </citation>
    <scope>NUCLEOTIDE SEQUENCE [LARGE SCALE GENOMIC DNA]</scope>
    <source>
        <strain evidence="2">ATCC 35110 / GB-78</strain>
    </source>
</reference>
<dbReference type="AlphaFoldDB" id="B3QWJ6"/>